<sequence length="41" mass="4851">MEQCKKCKSKEITIHKSEKGYFFQCEDCGETFEATKGDWEK</sequence>
<accession>A0A0F9KVE5</accession>
<dbReference type="Gene3D" id="2.20.28.160">
    <property type="match status" value="1"/>
</dbReference>
<proteinExistence type="predicted"/>
<dbReference type="AlphaFoldDB" id="A0A0F9KVE5"/>
<dbReference type="EMBL" id="LAZR01012586">
    <property type="protein sequence ID" value="KKM26053.1"/>
    <property type="molecule type" value="Genomic_DNA"/>
</dbReference>
<dbReference type="SUPFAM" id="SSF75689">
    <property type="entry name" value="Zinc-binding domain of translation initiation factor 2 beta"/>
    <property type="match status" value="1"/>
</dbReference>
<comment type="caution">
    <text evidence="1">The sequence shown here is derived from an EMBL/GenBank/DDBJ whole genome shotgun (WGS) entry which is preliminary data.</text>
</comment>
<dbReference type="InterPro" id="IPR016190">
    <property type="entry name" value="Transl_init_fac_IF2/IF5_Zn-bd"/>
</dbReference>
<name>A0A0F9KVE5_9ZZZZ</name>
<gene>
    <name evidence="1" type="ORF">LCGC14_1588840</name>
</gene>
<protein>
    <submittedName>
        <fullName evidence="1">Uncharacterized protein</fullName>
    </submittedName>
</protein>
<organism evidence="1">
    <name type="scientific">marine sediment metagenome</name>
    <dbReference type="NCBI Taxonomy" id="412755"/>
    <lineage>
        <taxon>unclassified sequences</taxon>
        <taxon>metagenomes</taxon>
        <taxon>ecological metagenomes</taxon>
    </lineage>
</organism>
<reference evidence="1" key="1">
    <citation type="journal article" date="2015" name="Nature">
        <title>Complex archaea that bridge the gap between prokaryotes and eukaryotes.</title>
        <authorList>
            <person name="Spang A."/>
            <person name="Saw J.H."/>
            <person name="Jorgensen S.L."/>
            <person name="Zaremba-Niedzwiedzka K."/>
            <person name="Martijn J."/>
            <person name="Lind A.E."/>
            <person name="van Eijk R."/>
            <person name="Schleper C."/>
            <person name="Guy L."/>
            <person name="Ettema T.J."/>
        </authorList>
    </citation>
    <scope>NUCLEOTIDE SEQUENCE</scope>
</reference>
<dbReference type="GO" id="GO:0003743">
    <property type="term" value="F:translation initiation factor activity"/>
    <property type="evidence" value="ECO:0007669"/>
    <property type="project" value="InterPro"/>
</dbReference>
<evidence type="ECO:0000313" key="1">
    <source>
        <dbReference type="EMBL" id="KKM26053.1"/>
    </source>
</evidence>